<gene>
    <name evidence="9" type="ORF">L249_8013</name>
</gene>
<keyword evidence="10" id="KW-1185">Reference proteome</keyword>
<evidence type="ECO:0000256" key="8">
    <source>
        <dbReference type="SAM" id="MobiDB-lite"/>
    </source>
</evidence>
<dbReference type="PANTHER" id="PTHR11132">
    <property type="entry name" value="SOLUTE CARRIER FAMILY 35"/>
    <property type="match status" value="1"/>
</dbReference>
<protein>
    <recommendedName>
        <fullName evidence="7">GDP-mannose transporter</fullName>
        <shortName evidence="7">GMT</shortName>
    </recommendedName>
</protein>
<keyword evidence="7" id="KW-0968">Cytoplasmic vesicle</keyword>
<name>A0A367LI27_9HYPO</name>
<evidence type="ECO:0000256" key="1">
    <source>
        <dbReference type="ARBA" id="ARBA00003420"/>
    </source>
</evidence>
<dbReference type="OrthoDB" id="5547497at2759"/>
<accession>A0A367LI27</accession>
<dbReference type="InterPro" id="IPR050186">
    <property type="entry name" value="TPT_transporter"/>
</dbReference>
<feature type="transmembrane region" description="Helical" evidence="7">
    <location>
        <begin position="31"/>
        <end position="52"/>
    </location>
</feature>
<organism evidence="9 10">
    <name type="scientific">Ophiocordyceps polyrhachis-furcata BCC 54312</name>
    <dbReference type="NCBI Taxonomy" id="1330021"/>
    <lineage>
        <taxon>Eukaryota</taxon>
        <taxon>Fungi</taxon>
        <taxon>Dikarya</taxon>
        <taxon>Ascomycota</taxon>
        <taxon>Pezizomycotina</taxon>
        <taxon>Sordariomycetes</taxon>
        <taxon>Hypocreomycetidae</taxon>
        <taxon>Hypocreales</taxon>
        <taxon>Ophiocordycipitaceae</taxon>
        <taxon>Ophiocordyceps</taxon>
    </lineage>
</organism>
<keyword evidence="6 7" id="KW-0472">Membrane</keyword>
<evidence type="ECO:0000313" key="9">
    <source>
        <dbReference type="EMBL" id="RCI14071.1"/>
    </source>
</evidence>
<comment type="caution">
    <text evidence="9">The sequence shown here is derived from an EMBL/GenBank/DDBJ whole genome shotgun (WGS) entry which is preliminary data.</text>
</comment>
<evidence type="ECO:0000256" key="5">
    <source>
        <dbReference type="ARBA" id="ARBA00022989"/>
    </source>
</evidence>
<comment type="subunit">
    <text evidence="3 7">Homooligomer.</text>
</comment>
<evidence type="ECO:0000256" key="4">
    <source>
        <dbReference type="ARBA" id="ARBA00022692"/>
    </source>
</evidence>
<feature type="transmembrane region" description="Helical" evidence="7">
    <location>
        <begin position="102"/>
        <end position="124"/>
    </location>
</feature>
<comment type="similarity">
    <text evidence="2 7">Belongs to the TPT transporter family. SLC35D subfamily.</text>
</comment>
<dbReference type="GO" id="GO:0000139">
    <property type="term" value="C:Golgi membrane"/>
    <property type="evidence" value="ECO:0007669"/>
    <property type="project" value="UniProtKB-SubCell"/>
</dbReference>
<feature type="transmembrane region" description="Helical" evidence="7">
    <location>
        <begin position="217"/>
        <end position="236"/>
    </location>
</feature>
<evidence type="ECO:0000256" key="7">
    <source>
        <dbReference type="RuleBase" id="RU367097"/>
    </source>
</evidence>
<sequence>MNAPRLPHRDEEMATSDPPSPEPPGRLSVPIAWMAVNTLATVGIVFINKAIFSDASWRDSQLTFACFHFCVTWITLFVLASPGFACFAAPRRPPIRHLLPLALAMCLNVILPNCSLAFSSVTFYQVARVLLTPVVALVNFLLYGATLPLLAGLALVPACLGVGIVSYYDSLPAADVSIKTTSPLGVVFALTGVLASSFYTVWIASYHRKLQMSSMQLLYSQAPIASLMLLYVIPFLDALPDPSGVFASLINISQFFIVAHTGPVSSTVVGHVKTCTIVCIGWIVSGRSAGDRALVGVCLALAAIVVWVIPFLKCHMRRLPPT</sequence>
<keyword evidence="7" id="KW-0256">Endoplasmic reticulum</keyword>
<dbReference type="AlphaFoldDB" id="A0A367LI27"/>
<feature type="region of interest" description="Disordered" evidence="8">
    <location>
        <begin position="1"/>
        <end position="24"/>
    </location>
</feature>
<dbReference type="GO" id="GO:0005789">
    <property type="term" value="C:endoplasmic reticulum membrane"/>
    <property type="evidence" value="ECO:0007669"/>
    <property type="project" value="UniProtKB-SubCell"/>
</dbReference>
<keyword evidence="4 7" id="KW-0812">Transmembrane</keyword>
<comment type="subcellular location">
    <subcellularLocation>
        <location evidence="7">Golgi apparatus membrane</location>
        <topology evidence="7">Multi-pass membrane protein</topology>
    </subcellularLocation>
    <subcellularLocation>
        <location evidence="7">Cytoplasmic vesicle membrane</location>
        <topology evidence="7">Multi-pass membrane protein</topology>
    </subcellularLocation>
    <subcellularLocation>
        <location evidence="7">Endoplasmic reticulum membrane</location>
        <topology evidence="7">Multi-pass membrane protein</topology>
    </subcellularLocation>
</comment>
<keyword evidence="5 7" id="KW-1133">Transmembrane helix</keyword>
<evidence type="ECO:0000256" key="3">
    <source>
        <dbReference type="ARBA" id="ARBA00011182"/>
    </source>
</evidence>
<evidence type="ECO:0000313" key="10">
    <source>
        <dbReference type="Proteomes" id="UP000253664"/>
    </source>
</evidence>
<feature type="transmembrane region" description="Helical" evidence="7">
    <location>
        <begin position="184"/>
        <end position="205"/>
    </location>
</feature>
<feature type="transmembrane region" description="Helical" evidence="7">
    <location>
        <begin position="136"/>
        <end position="164"/>
    </location>
</feature>
<keyword evidence="7" id="KW-0813">Transport</keyword>
<evidence type="ECO:0000256" key="6">
    <source>
        <dbReference type="ARBA" id="ARBA00023136"/>
    </source>
</evidence>
<feature type="transmembrane region" description="Helical" evidence="7">
    <location>
        <begin position="293"/>
        <end position="312"/>
    </location>
</feature>
<dbReference type="EMBL" id="LKCN02000005">
    <property type="protein sequence ID" value="RCI14071.1"/>
    <property type="molecule type" value="Genomic_DNA"/>
</dbReference>
<feature type="transmembrane region" description="Helical" evidence="7">
    <location>
        <begin position="64"/>
        <end position="90"/>
    </location>
</feature>
<evidence type="ECO:0000256" key="2">
    <source>
        <dbReference type="ARBA" id="ARBA00010425"/>
    </source>
</evidence>
<keyword evidence="7" id="KW-0333">Golgi apparatus</keyword>
<dbReference type="GO" id="GO:0030659">
    <property type="term" value="C:cytoplasmic vesicle membrane"/>
    <property type="evidence" value="ECO:0007669"/>
    <property type="project" value="UniProtKB-SubCell"/>
</dbReference>
<keyword evidence="7" id="KW-0762">Sugar transport</keyword>
<comment type="function">
    <text evidence="1 7">Involved in the import of GDP-mannose from the cytoplasm into the Golgi lumen.</text>
</comment>
<dbReference type="Proteomes" id="UP000253664">
    <property type="component" value="Unassembled WGS sequence"/>
</dbReference>
<dbReference type="STRING" id="1330021.A0A367LI27"/>
<proteinExistence type="inferred from homology"/>
<reference evidence="9 10" key="1">
    <citation type="journal article" date="2015" name="BMC Genomics">
        <title>Insights from the genome of Ophiocordyceps polyrhachis-furcata to pathogenicity and host specificity in insect fungi.</title>
        <authorList>
            <person name="Wichadakul D."/>
            <person name="Kobmoo N."/>
            <person name="Ingsriswang S."/>
            <person name="Tangphatsornruang S."/>
            <person name="Chantasingh D."/>
            <person name="Luangsa-ard J.J."/>
            <person name="Eurwilaichitr L."/>
        </authorList>
    </citation>
    <scope>NUCLEOTIDE SEQUENCE [LARGE SCALE GENOMIC DNA]</scope>
    <source>
        <strain evidence="9 10">BCC 54312</strain>
    </source>
</reference>